<dbReference type="PANTHER" id="PTHR24363:SF0">
    <property type="entry name" value="SERINE_THREONINE KINASE LIKE DOMAIN CONTAINING 1"/>
    <property type="match status" value="1"/>
</dbReference>
<dbReference type="Proteomes" id="UP000319004">
    <property type="component" value="Chromosome"/>
</dbReference>
<dbReference type="InterPro" id="IPR000719">
    <property type="entry name" value="Prot_kinase_dom"/>
</dbReference>
<dbReference type="InterPro" id="IPR011990">
    <property type="entry name" value="TPR-like_helical_dom_sf"/>
</dbReference>
<evidence type="ECO:0000313" key="11">
    <source>
        <dbReference type="Proteomes" id="UP000319004"/>
    </source>
</evidence>
<proteinExistence type="predicted"/>
<dbReference type="EC" id="2.7.11.1" evidence="1"/>
<evidence type="ECO:0000256" key="6">
    <source>
        <dbReference type="ARBA" id="ARBA00022840"/>
    </source>
</evidence>
<dbReference type="EMBL" id="CP037423">
    <property type="protein sequence ID" value="QDV42528.1"/>
    <property type="molecule type" value="Genomic_DNA"/>
</dbReference>
<dbReference type="GO" id="GO:0005524">
    <property type="term" value="F:ATP binding"/>
    <property type="evidence" value="ECO:0007669"/>
    <property type="project" value="UniProtKB-KW"/>
</dbReference>
<dbReference type="GO" id="GO:0004674">
    <property type="term" value="F:protein serine/threonine kinase activity"/>
    <property type="evidence" value="ECO:0007669"/>
    <property type="project" value="UniProtKB-KW"/>
</dbReference>
<dbReference type="Gene3D" id="1.10.510.10">
    <property type="entry name" value="Transferase(Phosphotransferase) domain 1"/>
    <property type="match status" value="1"/>
</dbReference>
<dbReference type="AlphaFoldDB" id="A0A518HNV9"/>
<reference evidence="10 11" key="1">
    <citation type="submission" date="2019-03" db="EMBL/GenBank/DDBJ databases">
        <title>Deep-cultivation of Planctomycetes and their phenomic and genomic characterization uncovers novel biology.</title>
        <authorList>
            <person name="Wiegand S."/>
            <person name="Jogler M."/>
            <person name="Boedeker C."/>
            <person name="Pinto D."/>
            <person name="Vollmers J."/>
            <person name="Rivas-Marin E."/>
            <person name="Kohn T."/>
            <person name="Peeters S.H."/>
            <person name="Heuer A."/>
            <person name="Rast P."/>
            <person name="Oberbeckmann S."/>
            <person name="Bunk B."/>
            <person name="Jeske O."/>
            <person name="Meyerdierks A."/>
            <person name="Storesund J.E."/>
            <person name="Kallscheuer N."/>
            <person name="Luecker S."/>
            <person name="Lage O.M."/>
            <person name="Pohl T."/>
            <person name="Merkel B.J."/>
            <person name="Hornburger P."/>
            <person name="Mueller R.-W."/>
            <person name="Bruemmer F."/>
            <person name="Labrenz M."/>
            <person name="Spormann A.M."/>
            <person name="Op den Camp H."/>
            <person name="Overmann J."/>
            <person name="Amann R."/>
            <person name="Jetten M.S.M."/>
            <person name="Mascher T."/>
            <person name="Medema M.H."/>
            <person name="Devos D.P."/>
            <person name="Kaster A.-K."/>
            <person name="Ovreas L."/>
            <person name="Rohde M."/>
            <person name="Galperin M.Y."/>
            <person name="Jogler C."/>
        </authorList>
    </citation>
    <scope>NUCLEOTIDE SEQUENCE [LARGE SCALE GENOMIC DNA]</scope>
    <source>
        <strain evidence="10 11">Enr13</strain>
    </source>
</reference>
<evidence type="ECO:0000256" key="4">
    <source>
        <dbReference type="ARBA" id="ARBA00022741"/>
    </source>
</evidence>
<dbReference type="GO" id="GO:0106310">
    <property type="term" value="F:protein serine kinase activity"/>
    <property type="evidence" value="ECO:0007669"/>
    <property type="project" value="RHEA"/>
</dbReference>
<dbReference type="PROSITE" id="PS50011">
    <property type="entry name" value="PROTEIN_KINASE_DOM"/>
    <property type="match status" value="1"/>
</dbReference>
<keyword evidence="2" id="KW-0723">Serine/threonine-protein kinase</keyword>
<dbReference type="PROSITE" id="PS00109">
    <property type="entry name" value="PROTEIN_KINASE_TYR"/>
    <property type="match status" value="1"/>
</dbReference>
<accession>A0A518HNV9</accession>
<evidence type="ECO:0000313" key="10">
    <source>
        <dbReference type="EMBL" id="QDV42528.1"/>
    </source>
</evidence>
<dbReference type="SUPFAM" id="SSF56112">
    <property type="entry name" value="Protein kinase-like (PK-like)"/>
    <property type="match status" value="1"/>
</dbReference>
<organism evidence="10 11">
    <name type="scientific">Stieleria neptunia</name>
    <dbReference type="NCBI Taxonomy" id="2527979"/>
    <lineage>
        <taxon>Bacteria</taxon>
        <taxon>Pseudomonadati</taxon>
        <taxon>Planctomycetota</taxon>
        <taxon>Planctomycetia</taxon>
        <taxon>Pirellulales</taxon>
        <taxon>Pirellulaceae</taxon>
        <taxon>Stieleria</taxon>
    </lineage>
</organism>
<keyword evidence="11" id="KW-1185">Reference proteome</keyword>
<keyword evidence="3 10" id="KW-0808">Transferase</keyword>
<evidence type="ECO:0000256" key="2">
    <source>
        <dbReference type="ARBA" id="ARBA00022527"/>
    </source>
</evidence>
<dbReference type="OrthoDB" id="9801841at2"/>
<dbReference type="PANTHER" id="PTHR24363">
    <property type="entry name" value="SERINE/THREONINE PROTEIN KINASE"/>
    <property type="match status" value="1"/>
</dbReference>
<gene>
    <name evidence="10" type="primary">pknL_2</name>
    <name evidence="10" type="ORF">Enr13x_23760</name>
</gene>
<keyword evidence="6" id="KW-0067">ATP-binding</keyword>
<dbReference type="InterPro" id="IPR008266">
    <property type="entry name" value="Tyr_kinase_AS"/>
</dbReference>
<evidence type="ECO:0000259" key="9">
    <source>
        <dbReference type="PROSITE" id="PS50011"/>
    </source>
</evidence>
<evidence type="ECO:0000256" key="8">
    <source>
        <dbReference type="ARBA" id="ARBA00048679"/>
    </source>
</evidence>
<keyword evidence="5 10" id="KW-0418">Kinase</keyword>
<dbReference type="KEGG" id="snep:Enr13x_23760"/>
<comment type="catalytic activity">
    <reaction evidence="8">
        <text>L-seryl-[protein] + ATP = O-phospho-L-seryl-[protein] + ADP + H(+)</text>
        <dbReference type="Rhea" id="RHEA:17989"/>
        <dbReference type="Rhea" id="RHEA-COMP:9863"/>
        <dbReference type="Rhea" id="RHEA-COMP:11604"/>
        <dbReference type="ChEBI" id="CHEBI:15378"/>
        <dbReference type="ChEBI" id="CHEBI:29999"/>
        <dbReference type="ChEBI" id="CHEBI:30616"/>
        <dbReference type="ChEBI" id="CHEBI:83421"/>
        <dbReference type="ChEBI" id="CHEBI:456216"/>
        <dbReference type="EC" id="2.7.11.1"/>
    </reaction>
</comment>
<dbReference type="SUPFAM" id="SSF48452">
    <property type="entry name" value="TPR-like"/>
    <property type="match status" value="1"/>
</dbReference>
<name>A0A518HNV9_9BACT</name>
<dbReference type="Pfam" id="PF00069">
    <property type="entry name" value="Pkinase"/>
    <property type="match status" value="1"/>
</dbReference>
<sequence>MAKLHELKLLLIEAIQENGTPSRDLAKVIEECICMDWMIPYGRRPTRADLEDSCRGISEEKLEAIIERLGPLVLPSRIGTIQIKKDLTGSRNIRDIPVVQQAQGYDDATEQTVFVKFERSDSRRTLQNEIEIFAHIREKNVGGIPRYITDKSNGAWDSLVLGFLEGHNLRQLKTQFTKTKDIVLLGLQVSKILAEIHSAGVVHGDVAPQNIFVASEHHLKVLQIRNPHYTIVDFGNSRRIGVEMDTGGGTSGFQSPEQLDAQSLDYRSDVFSFGVVLGWLLTGVDFANEVKFREAVQSSGCDPAVHSIISRSTLMKRDSRFNDMGAVHQEFVALRNRIEQKKHRRRAQLISCALGMLIAAVSVLAWKVRSLSEEKRRNDAKMRVVVNDTDALADLVGADLLIQHALKVRDAFDLGSEVSAADLDQLLPHESGERIRALLSADLLVPHILNRQAWKLNQSAATYLVESGYVKAANEFARAAEVADAPTTRSLNVQNATACYFAAGKPMLAISLLDRELDRTIANSFAEKANRFELLMLLSFICFHDEKIERAEQEFAEAEAVLQGLISSHDHRNAVDIEFAKAALLSLRFRFAYAEGDTQLSEQALSGMIEIRERVGHIKPGEPLFCRVLKIDREISFVYALLDKIRLLSAHVRRVVNAIREASKELPDDWVAIETARHQCYYVYAASNAQYKEGTTDAAELEIKECATSILKLHQCTSNTLRLEVACLLLYGAVLERHPGRSSELVDLVEACSNRCNQLRRSSDVSLVMTVSERDPGSFAILEVGASRISVIDQYLSVLPLLREAAIRSMLLQNAELSPKAREILTVGAGHDRFDSEKVAEIVICSVALREFANAQQLGEGLHRSVKLALQVAPNCAAHEIYGHMFNKLIQHLFVAGDEDRVKPGRHRSALGLWYAFFLSAQMSWKDADIRSDVRTKEGLLRSAVYSSANNFAWVAALYPNATEPQLNAALDFAEECCRFTNYADENLLETLAICQHKAGYIDEARKTWESIRSLRQIQMEKAK</sequence>
<evidence type="ECO:0000256" key="1">
    <source>
        <dbReference type="ARBA" id="ARBA00012513"/>
    </source>
</evidence>
<feature type="domain" description="Protein kinase" evidence="9">
    <location>
        <begin position="82"/>
        <end position="332"/>
    </location>
</feature>
<keyword evidence="4" id="KW-0547">Nucleotide-binding</keyword>
<evidence type="ECO:0000256" key="5">
    <source>
        <dbReference type="ARBA" id="ARBA00022777"/>
    </source>
</evidence>
<protein>
    <recommendedName>
        <fullName evidence="1">non-specific serine/threonine protein kinase</fullName>
        <ecNumber evidence="1">2.7.11.1</ecNumber>
    </recommendedName>
</protein>
<dbReference type="InterPro" id="IPR011009">
    <property type="entry name" value="Kinase-like_dom_sf"/>
</dbReference>
<comment type="catalytic activity">
    <reaction evidence="7">
        <text>L-threonyl-[protein] + ATP = O-phospho-L-threonyl-[protein] + ADP + H(+)</text>
        <dbReference type="Rhea" id="RHEA:46608"/>
        <dbReference type="Rhea" id="RHEA-COMP:11060"/>
        <dbReference type="Rhea" id="RHEA-COMP:11605"/>
        <dbReference type="ChEBI" id="CHEBI:15378"/>
        <dbReference type="ChEBI" id="CHEBI:30013"/>
        <dbReference type="ChEBI" id="CHEBI:30616"/>
        <dbReference type="ChEBI" id="CHEBI:61977"/>
        <dbReference type="ChEBI" id="CHEBI:456216"/>
        <dbReference type="EC" id="2.7.11.1"/>
    </reaction>
</comment>
<evidence type="ECO:0000256" key="7">
    <source>
        <dbReference type="ARBA" id="ARBA00047899"/>
    </source>
</evidence>
<evidence type="ECO:0000256" key="3">
    <source>
        <dbReference type="ARBA" id="ARBA00022679"/>
    </source>
</evidence>